<dbReference type="InterPro" id="IPR004566">
    <property type="entry name" value="PanK"/>
</dbReference>
<dbReference type="UniPathway" id="UPA00241">
    <property type="reaction ID" value="UER00352"/>
</dbReference>
<dbReference type="NCBIfam" id="TIGR00554">
    <property type="entry name" value="panK_bact"/>
    <property type="match status" value="1"/>
</dbReference>
<evidence type="ECO:0000256" key="3">
    <source>
        <dbReference type="ARBA" id="ARBA00005225"/>
    </source>
</evidence>
<accession>A0A090INR4</accession>
<evidence type="ECO:0000256" key="9">
    <source>
        <dbReference type="ARBA" id="ARBA00022741"/>
    </source>
</evidence>
<dbReference type="AlphaFoldDB" id="A0A090INR4"/>
<dbReference type="InterPro" id="IPR006083">
    <property type="entry name" value="PRK/URK"/>
</dbReference>
<dbReference type="CDD" id="cd02025">
    <property type="entry name" value="PanK"/>
    <property type="match status" value="1"/>
</dbReference>
<evidence type="ECO:0000256" key="13">
    <source>
        <dbReference type="ARBA" id="ARBA00032866"/>
    </source>
</evidence>
<feature type="domain" description="Phosphoribulokinase/uridine kinase" evidence="16">
    <location>
        <begin position="82"/>
        <end position="224"/>
    </location>
</feature>
<evidence type="ECO:0000256" key="14">
    <source>
        <dbReference type="HAMAP-Rule" id="MF_00215"/>
    </source>
</evidence>
<keyword evidence="10 14" id="KW-0418">Kinase</keyword>
<evidence type="ECO:0000256" key="2">
    <source>
        <dbReference type="ARBA" id="ARBA00004496"/>
    </source>
</evidence>
<dbReference type="HAMAP" id="MF_00215">
    <property type="entry name" value="Pantothen_kinase_1"/>
    <property type="match status" value="1"/>
</dbReference>
<evidence type="ECO:0000313" key="18">
    <source>
        <dbReference type="Proteomes" id="UP000032427"/>
    </source>
</evidence>
<evidence type="ECO:0000259" key="16">
    <source>
        <dbReference type="Pfam" id="PF00485"/>
    </source>
</evidence>
<comment type="pathway">
    <text evidence="3 14 15">Cofactor biosynthesis; coenzyme A biosynthesis; CoA from (R)-pantothenate: step 1/5.</text>
</comment>
<dbReference type="Proteomes" id="UP000032427">
    <property type="component" value="Chromosome 1"/>
</dbReference>
<evidence type="ECO:0000256" key="6">
    <source>
        <dbReference type="ARBA" id="ARBA00015080"/>
    </source>
</evidence>
<comment type="similarity">
    <text evidence="4 14 15">Belongs to the prokaryotic pantothenate kinase family.</text>
</comment>
<evidence type="ECO:0000256" key="11">
    <source>
        <dbReference type="ARBA" id="ARBA00022840"/>
    </source>
</evidence>
<dbReference type="GO" id="GO:0015937">
    <property type="term" value="P:coenzyme A biosynthetic process"/>
    <property type="evidence" value="ECO:0007669"/>
    <property type="project" value="UniProtKB-UniRule"/>
</dbReference>
<keyword evidence="9 14" id="KW-0547">Nucleotide-binding</keyword>
<dbReference type="KEGG" id="awd:AWOD_I_2509"/>
<dbReference type="GO" id="GO:0005524">
    <property type="term" value="F:ATP binding"/>
    <property type="evidence" value="ECO:0007669"/>
    <property type="project" value="UniProtKB-UniRule"/>
</dbReference>
<evidence type="ECO:0000256" key="12">
    <source>
        <dbReference type="ARBA" id="ARBA00022993"/>
    </source>
</evidence>
<dbReference type="Pfam" id="PF00485">
    <property type="entry name" value="PRK"/>
    <property type="match status" value="1"/>
</dbReference>
<dbReference type="SUPFAM" id="SSF52540">
    <property type="entry name" value="P-loop containing nucleoside triphosphate hydrolases"/>
    <property type="match status" value="1"/>
</dbReference>
<dbReference type="OrthoDB" id="1550976at2"/>
<evidence type="ECO:0000256" key="1">
    <source>
        <dbReference type="ARBA" id="ARBA00001206"/>
    </source>
</evidence>
<comment type="catalytic activity">
    <reaction evidence="1 14 15">
        <text>(R)-pantothenate + ATP = (R)-4'-phosphopantothenate + ADP + H(+)</text>
        <dbReference type="Rhea" id="RHEA:16373"/>
        <dbReference type="ChEBI" id="CHEBI:10986"/>
        <dbReference type="ChEBI" id="CHEBI:15378"/>
        <dbReference type="ChEBI" id="CHEBI:29032"/>
        <dbReference type="ChEBI" id="CHEBI:30616"/>
        <dbReference type="ChEBI" id="CHEBI:456216"/>
        <dbReference type="EC" id="2.7.1.33"/>
    </reaction>
</comment>
<dbReference type="GO" id="GO:0004594">
    <property type="term" value="F:pantothenate kinase activity"/>
    <property type="evidence" value="ECO:0007669"/>
    <property type="project" value="UniProtKB-UniRule"/>
</dbReference>
<evidence type="ECO:0000256" key="4">
    <source>
        <dbReference type="ARBA" id="ARBA00006087"/>
    </source>
</evidence>
<protein>
    <recommendedName>
        <fullName evidence="6 14">Pantothenate kinase</fullName>
        <ecNumber evidence="5 14">2.7.1.33</ecNumber>
    </recommendedName>
    <alternativeName>
        <fullName evidence="13 14">Pantothenic acid kinase</fullName>
    </alternativeName>
</protein>
<dbReference type="InterPro" id="IPR027417">
    <property type="entry name" value="P-loop_NTPase"/>
</dbReference>
<evidence type="ECO:0000256" key="5">
    <source>
        <dbReference type="ARBA" id="ARBA00012102"/>
    </source>
</evidence>
<evidence type="ECO:0000256" key="15">
    <source>
        <dbReference type="RuleBase" id="RU003530"/>
    </source>
</evidence>
<feature type="binding site" evidence="14">
    <location>
        <begin position="87"/>
        <end position="94"/>
    </location>
    <ligand>
        <name>ATP</name>
        <dbReference type="ChEBI" id="CHEBI:30616"/>
    </ligand>
</feature>
<gene>
    <name evidence="14 17" type="primary">coaA</name>
    <name evidence="17" type="ORF">AWOD_I_2509</name>
</gene>
<organism evidence="17 18">
    <name type="scientific">Aliivibrio wodanis</name>
    <dbReference type="NCBI Taxonomy" id="80852"/>
    <lineage>
        <taxon>Bacteria</taxon>
        <taxon>Pseudomonadati</taxon>
        <taxon>Pseudomonadota</taxon>
        <taxon>Gammaproteobacteria</taxon>
        <taxon>Vibrionales</taxon>
        <taxon>Vibrionaceae</taxon>
        <taxon>Aliivibrio</taxon>
    </lineage>
</organism>
<evidence type="ECO:0000256" key="7">
    <source>
        <dbReference type="ARBA" id="ARBA00022490"/>
    </source>
</evidence>
<dbReference type="PIRSF" id="PIRSF000545">
    <property type="entry name" value="Pantothenate_kin"/>
    <property type="match status" value="1"/>
</dbReference>
<comment type="subcellular location">
    <subcellularLocation>
        <location evidence="2 14 15">Cytoplasm</location>
    </subcellularLocation>
</comment>
<dbReference type="STRING" id="80852.AWOD_I_2509"/>
<keyword evidence="18" id="KW-1185">Reference proteome</keyword>
<evidence type="ECO:0000313" key="17">
    <source>
        <dbReference type="EMBL" id="CED72561.1"/>
    </source>
</evidence>
<dbReference type="Gene3D" id="3.40.50.300">
    <property type="entry name" value="P-loop containing nucleotide triphosphate hydrolases"/>
    <property type="match status" value="1"/>
</dbReference>
<dbReference type="EMBL" id="LN554846">
    <property type="protein sequence ID" value="CED72561.1"/>
    <property type="molecule type" value="Genomic_DNA"/>
</dbReference>
<sequence>MSSYLTFSRDHWAELRNSTPLTLTEQELTHLRGINENINIIEVEEIYLPLIRLLQLNIEKHREKNAVLEHFLLNDAINSPFIIGIAGSVAVGKSTTARIIQTLLNQLVPDLKTDLITTDGFLYPNKLLNHKGIMHRKGFPESYDMQSLVSFIADVKSGHDAVEAPIYSHLTYDITTEKKVISKPDILIIEGLNVLQNSYDYPNKQHNRFVSDFLDFSIYVDASKKQLKEWYVARFLKLRTSAFKQKGAYFSHYTELSTAESIVKANHIWDTINGLNLEENILPTRNRANLILSKTENHSINKVSIRK</sequence>
<dbReference type="EC" id="2.7.1.33" evidence="5 14"/>
<keyword evidence="11 14" id="KW-0067">ATP-binding</keyword>
<reference evidence="18" key="1">
    <citation type="submission" date="2014-09" db="EMBL/GenBank/DDBJ databases">
        <authorList>
            <person name="Hjerde E."/>
        </authorList>
    </citation>
    <scope>NUCLEOTIDE SEQUENCE [LARGE SCALE GENOMIC DNA]</scope>
    <source>
        <strain evidence="18">06/09/139</strain>
    </source>
</reference>
<evidence type="ECO:0000256" key="8">
    <source>
        <dbReference type="ARBA" id="ARBA00022679"/>
    </source>
</evidence>
<keyword evidence="12 14" id="KW-0173">Coenzyme A biosynthesis</keyword>
<keyword evidence="8 14" id="KW-0808">Transferase</keyword>
<dbReference type="PATRIC" id="fig|80852.17.peg.2597"/>
<keyword evidence="7 14" id="KW-0963">Cytoplasm</keyword>
<dbReference type="HOGENOM" id="CLU_053818_1_1_6"/>
<evidence type="ECO:0000256" key="10">
    <source>
        <dbReference type="ARBA" id="ARBA00022777"/>
    </source>
</evidence>
<dbReference type="PANTHER" id="PTHR10285">
    <property type="entry name" value="URIDINE KINASE"/>
    <property type="match status" value="1"/>
</dbReference>
<name>A0A090INR4_9GAMM</name>
<proteinExistence type="inferred from homology"/>
<dbReference type="GO" id="GO:0005737">
    <property type="term" value="C:cytoplasm"/>
    <property type="evidence" value="ECO:0007669"/>
    <property type="project" value="UniProtKB-SubCell"/>
</dbReference>
<dbReference type="GeneID" id="28542104"/>